<feature type="coiled-coil region" evidence="1">
    <location>
        <begin position="228"/>
        <end position="300"/>
    </location>
</feature>
<feature type="coiled-coil region" evidence="1">
    <location>
        <begin position="36"/>
        <end position="63"/>
    </location>
</feature>
<keyword evidence="1" id="KW-0175">Coiled coil</keyword>
<feature type="coiled-coil region" evidence="1">
    <location>
        <begin position="332"/>
        <end position="609"/>
    </location>
</feature>
<dbReference type="VEuPathDB" id="GiardiaDB:GL50803_009492"/>
<dbReference type="VEuPathDB" id="GiardiaDB:QR46_0531"/>
<name>V6TF71_GIAIN</name>
<protein>
    <submittedName>
        <fullName evidence="2">Chromosome segregation protein SMC</fullName>
    </submittedName>
</protein>
<organism evidence="2 3">
    <name type="scientific">Giardia intestinalis</name>
    <name type="common">Giardia lamblia</name>
    <dbReference type="NCBI Taxonomy" id="5741"/>
    <lineage>
        <taxon>Eukaryota</taxon>
        <taxon>Metamonada</taxon>
        <taxon>Diplomonadida</taxon>
        <taxon>Hexamitidae</taxon>
        <taxon>Giardiinae</taxon>
        <taxon>Giardia</taxon>
    </lineage>
</organism>
<dbReference type="EMBL" id="AHGT01000029">
    <property type="protein sequence ID" value="ESU37314.1"/>
    <property type="molecule type" value="Genomic_DNA"/>
</dbReference>
<evidence type="ECO:0000313" key="3">
    <source>
        <dbReference type="Proteomes" id="UP000018320"/>
    </source>
</evidence>
<gene>
    <name evidence="2" type="ORF">DHA2_151995</name>
</gene>
<evidence type="ECO:0000256" key="1">
    <source>
        <dbReference type="SAM" id="Coils"/>
    </source>
</evidence>
<reference evidence="3" key="1">
    <citation type="submission" date="2012-02" db="EMBL/GenBank/DDBJ databases">
        <title>Genome sequencing of Giardia lamblia Genotypes A2 and B isolates (DH and GS) and comparative analysis with the genomes of Genotypes A1 and E (WB and Pig).</title>
        <authorList>
            <person name="Adam R."/>
            <person name="Dahlstrom E."/>
            <person name="Martens C."/>
            <person name="Bruno D."/>
            <person name="Barbian K."/>
            <person name="Porcella S.F."/>
            <person name="Nash T."/>
        </authorList>
    </citation>
    <scope>NUCLEOTIDE SEQUENCE</scope>
    <source>
        <strain evidence="3">DH</strain>
    </source>
</reference>
<comment type="caution">
    <text evidence="2">The sequence shown here is derived from an EMBL/GenBank/DDBJ whole genome shotgun (WGS) entry which is preliminary data.</text>
</comment>
<dbReference type="Proteomes" id="UP000018320">
    <property type="component" value="Unassembled WGS sequence"/>
</dbReference>
<feature type="coiled-coil region" evidence="1">
    <location>
        <begin position="126"/>
        <end position="160"/>
    </location>
</feature>
<evidence type="ECO:0000313" key="2">
    <source>
        <dbReference type="EMBL" id="ESU37314.1"/>
    </source>
</evidence>
<dbReference type="VEuPathDB" id="GiardiaDB:GL50581_3785"/>
<reference evidence="2 3" key="2">
    <citation type="journal article" date="2013" name="Genome Biol. Evol.">
        <title>Genome sequencing of Giardia lamblia genotypes A2 and B isolates (DH and GS) and comparative analysis with the genomes of genotypes A1 and E (WB and Pig).</title>
        <authorList>
            <person name="Adam R.D."/>
            <person name="Dahlstrom E.W."/>
            <person name="Martens C.A."/>
            <person name="Bruno D.P."/>
            <person name="Barbian K.D."/>
            <person name="Ricklefs S.M."/>
            <person name="Hernandez M.M."/>
            <person name="Narla N.P."/>
            <person name="Patel R.B."/>
            <person name="Porcella S.F."/>
            <person name="Nash T.E."/>
        </authorList>
    </citation>
    <scope>NUCLEOTIDE SEQUENCE [LARGE SCALE GENOMIC DNA]</scope>
    <source>
        <strain evidence="2 3">DH</strain>
    </source>
</reference>
<dbReference type="AlphaFoldDB" id="V6TF71"/>
<feature type="coiled-coil region" evidence="1">
    <location>
        <begin position="639"/>
        <end position="790"/>
    </location>
</feature>
<sequence>MEASGTACEHLDCRVETLNFISDLVELVGHYEEVVVTNLQSRNDAMEVEIQDLRLRLEEAISTGQAVEARTAEAIFLAMTSMIKELSLQEEKNIELDVPNQDLSSSLHAMIADKVSAYKLQLAEDAKAMREKFESVSSKNRALEQRIAEVTATLRAIGEELVSSVTHSSSQASELSSSTANLTFFMDDGAALSTVLADLAGAVKVVSEHNAQTCARLLQAESELLFYKTQAQTRADSEQKALESLSNQVAEGEKLKRETSDALNLISDLQMGLYAKNSEISELQKELKSLSDMLKVEEVKTADLNRELLSTQKVLAETRSNLLTEQARVSAMSGASLQLEQAQKDLRTAELTIAKLKTEHQDMEQAMVLQTDTIKQLNATLHDTLEDKSRLDAKLCEDATTRQNATQELYRRLDELSLQNAELHARVVSLEQELGETTERLSKALKAAEAQAEKAISENKAASSRILKLEETEQILTENLKDCELELARVHEANIALQTDIVEISQEKEQVKEQSSANERLVHERLEQTEQIMSEMAAEMDSLKQQIENLTTDIHIREEMIANCEEEIGRLDALHAATTEELQRINHQKESLEDELAQKDLQLEKANFSLVSATSDMQTALKSAEDAFTDRYLKALEDLKVARAGSVELEERLANLRSELQSAHLRLDEKNAELEALLLQNDATLKDKLAIIEELQANLAQRDGSVEALSSQNDCLLGTVQELNTRVRGLEDELEVTTRRTAEQEDQLQRLLINGSDLQKDQLAEQTALLSQQDARISTLRSDLSNIEQRLFELVDAANRIFELLTELAENSNQSMVELSKVGSRSVSRAASVAESLALSTLSTAKSVGPARLLVETTLQQKDSEAALAIERMTRLEATMTSIRESVVGIITLTKQRLEEVVALQERISVKEKEVNLLLDLTKSREDRINVLLEEINNKGVTISEQAEVIDKMMKDLEALRGVL</sequence>
<accession>V6TF71</accession>
<proteinExistence type="predicted"/>
<dbReference type="VEuPathDB" id="GiardiaDB:DHA2_151995"/>